<organism evidence="1 2">
    <name type="scientific">Panagrolaimus sp. ES5</name>
    <dbReference type="NCBI Taxonomy" id="591445"/>
    <lineage>
        <taxon>Eukaryota</taxon>
        <taxon>Metazoa</taxon>
        <taxon>Ecdysozoa</taxon>
        <taxon>Nematoda</taxon>
        <taxon>Chromadorea</taxon>
        <taxon>Rhabditida</taxon>
        <taxon>Tylenchina</taxon>
        <taxon>Panagrolaimomorpha</taxon>
        <taxon>Panagrolaimoidea</taxon>
        <taxon>Panagrolaimidae</taxon>
        <taxon>Panagrolaimus</taxon>
    </lineage>
</organism>
<reference evidence="2" key="1">
    <citation type="submission" date="2022-11" db="UniProtKB">
        <authorList>
            <consortium name="WormBaseParasite"/>
        </authorList>
    </citation>
    <scope>IDENTIFICATION</scope>
</reference>
<dbReference type="Proteomes" id="UP000887579">
    <property type="component" value="Unplaced"/>
</dbReference>
<evidence type="ECO:0000313" key="2">
    <source>
        <dbReference type="WBParaSite" id="ES5_v2.g25148.t1"/>
    </source>
</evidence>
<proteinExistence type="predicted"/>
<sequence length="176" mass="20220">MKYKSKKKTAAAKKLSGFAESIDLKAKKESSSWKKSNKHLSPNFLHRNKESDEKHEFKKSKNSNNSTLSLHIAAYEDSVDADSDDSNAGETEVLKNINERKALIDSSSFFKNSFEFPRQQGEDGNKHPEVMQFKASQRLRNPNEDNKEISSVERKSVYRQQQSDYREIGSGNYFIF</sequence>
<evidence type="ECO:0000313" key="1">
    <source>
        <dbReference type="Proteomes" id="UP000887579"/>
    </source>
</evidence>
<dbReference type="WBParaSite" id="ES5_v2.g25148.t1">
    <property type="protein sequence ID" value="ES5_v2.g25148.t1"/>
    <property type="gene ID" value="ES5_v2.g25148"/>
</dbReference>
<protein>
    <submittedName>
        <fullName evidence="2">Uncharacterized protein</fullName>
    </submittedName>
</protein>
<accession>A0AC34G6L0</accession>
<name>A0AC34G6L0_9BILA</name>